<name>A0ABS2PDF5_9BACL</name>
<proteinExistence type="inferred from homology"/>
<dbReference type="EC" id="3.1.-.-" evidence="3"/>
<organism evidence="4 5">
    <name type="scientific">Geomicrobium sediminis</name>
    <dbReference type="NCBI Taxonomy" id="1347788"/>
    <lineage>
        <taxon>Bacteria</taxon>
        <taxon>Bacillati</taxon>
        <taxon>Bacillota</taxon>
        <taxon>Bacilli</taxon>
        <taxon>Bacillales</taxon>
        <taxon>Geomicrobium</taxon>
    </lineage>
</organism>
<dbReference type="PIRSF" id="PIRSF033490">
    <property type="entry name" value="MazF"/>
    <property type="match status" value="1"/>
</dbReference>
<dbReference type="SUPFAM" id="SSF50118">
    <property type="entry name" value="Cell growth inhibitor/plasmid maintenance toxic component"/>
    <property type="match status" value="1"/>
</dbReference>
<evidence type="ECO:0000313" key="5">
    <source>
        <dbReference type="Proteomes" id="UP000741863"/>
    </source>
</evidence>
<dbReference type="Gene3D" id="2.30.30.110">
    <property type="match status" value="1"/>
</dbReference>
<dbReference type="PANTHER" id="PTHR33988">
    <property type="entry name" value="ENDORIBONUCLEASE MAZF-RELATED"/>
    <property type="match status" value="1"/>
</dbReference>
<comment type="caution">
    <text evidence="4">The sequence shown here is derived from an EMBL/GenBank/DDBJ whole genome shotgun (WGS) entry which is preliminary data.</text>
</comment>
<protein>
    <recommendedName>
        <fullName evidence="3">mRNA interferase</fullName>
        <ecNumber evidence="3">3.1.-.-</ecNumber>
    </recommendedName>
</protein>
<keyword evidence="3" id="KW-0540">Nuclease</keyword>
<dbReference type="InterPro" id="IPR003477">
    <property type="entry name" value="PemK-like"/>
</dbReference>
<dbReference type="RefSeq" id="WP_238554244.1">
    <property type="nucleotide sequence ID" value="NZ_JAFBEC010000007.1"/>
</dbReference>
<comment type="function">
    <text evidence="3">Toxic component of a type II toxin-antitoxin (TA) system.</text>
</comment>
<reference evidence="4 5" key="1">
    <citation type="submission" date="2021-01" db="EMBL/GenBank/DDBJ databases">
        <title>Genomic Encyclopedia of Type Strains, Phase IV (KMG-IV): sequencing the most valuable type-strain genomes for metagenomic binning, comparative biology and taxonomic classification.</title>
        <authorList>
            <person name="Goeker M."/>
        </authorList>
    </citation>
    <scope>NUCLEOTIDE SEQUENCE [LARGE SCALE GENOMIC DNA]</scope>
    <source>
        <strain evidence="4 5">DSM 25540</strain>
    </source>
</reference>
<evidence type="ECO:0000256" key="3">
    <source>
        <dbReference type="PIRNR" id="PIRNR033490"/>
    </source>
</evidence>
<keyword evidence="5" id="KW-1185">Reference proteome</keyword>
<dbReference type="Proteomes" id="UP000741863">
    <property type="component" value="Unassembled WGS sequence"/>
</dbReference>
<keyword evidence="3 4" id="KW-0378">Hydrolase</keyword>
<dbReference type="InterPro" id="IPR011067">
    <property type="entry name" value="Plasmid_toxin/cell-grow_inhib"/>
</dbReference>
<evidence type="ECO:0000256" key="1">
    <source>
        <dbReference type="ARBA" id="ARBA00007521"/>
    </source>
</evidence>
<accession>A0ABS2PDF5</accession>
<sequence>MSNQKESQHPAAKKSVKRGDVFFADLSPVVGSEQGGVRPVLVIQNDIGNRFSPTVIVAAITAQIKKAKLPTHVEIDANKHKFDRDSVVLLEQIRTIDKQRLTDKITHLDDNMMKKVNEALEISIGLRDL</sequence>
<gene>
    <name evidence="4" type="ORF">JOD17_002553</name>
</gene>
<comment type="similarity">
    <text evidence="1 3">Belongs to the PemK/MazF family.</text>
</comment>
<dbReference type="GO" id="GO:0016787">
    <property type="term" value="F:hydrolase activity"/>
    <property type="evidence" value="ECO:0007669"/>
    <property type="project" value="UniProtKB-KW"/>
</dbReference>
<keyword evidence="2" id="KW-1277">Toxin-antitoxin system</keyword>
<dbReference type="PANTHER" id="PTHR33988:SF2">
    <property type="entry name" value="ENDORIBONUCLEASE MAZF"/>
    <property type="match status" value="1"/>
</dbReference>
<keyword evidence="3" id="KW-0255">Endonuclease</keyword>
<evidence type="ECO:0000313" key="4">
    <source>
        <dbReference type="EMBL" id="MBM7633459.1"/>
    </source>
</evidence>
<dbReference type="Pfam" id="PF02452">
    <property type="entry name" value="PemK_toxin"/>
    <property type="match status" value="1"/>
</dbReference>
<evidence type="ECO:0000256" key="2">
    <source>
        <dbReference type="ARBA" id="ARBA00022649"/>
    </source>
</evidence>
<dbReference type="EMBL" id="JAFBEC010000007">
    <property type="protein sequence ID" value="MBM7633459.1"/>
    <property type="molecule type" value="Genomic_DNA"/>
</dbReference>